<reference evidence="3 4" key="1">
    <citation type="submission" date="2017-09" db="EMBL/GenBank/DDBJ databases">
        <title>Depth-based differentiation of microbial function through sediment-hosted aquifers and enrichment of novel symbionts in the deep terrestrial subsurface.</title>
        <authorList>
            <person name="Probst A.J."/>
            <person name="Ladd B."/>
            <person name="Jarett J.K."/>
            <person name="Geller-Mcgrath D.E."/>
            <person name="Sieber C.M."/>
            <person name="Emerson J.B."/>
            <person name="Anantharaman K."/>
            <person name="Thomas B.C."/>
            <person name="Malmstrom R."/>
            <person name="Stieglmeier M."/>
            <person name="Klingl A."/>
            <person name="Woyke T."/>
            <person name="Ryan C.M."/>
            <person name="Banfield J.F."/>
        </authorList>
    </citation>
    <scope>NUCLEOTIDE SEQUENCE [LARGE SCALE GENOMIC DNA]</scope>
    <source>
        <strain evidence="3">CG10_big_fil_rev_8_21_14_0_10_51_16</strain>
    </source>
</reference>
<keyword evidence="2" id="KW-1133">Transmembrane helix</keyword>
<gene>
    <name evidence="3" type="ORF">COV10_04460</name>
</gene>
<keyword evidence="2" id="KW-0812">Transmembrane</keyword>
<proteinExistence type="predicted"/>
<dbReference type="AlphaFoldDB" id="A0A2H0RD88"/>
<dbReference type="Proteomes" id="UP000228767">
    <property type="component" value="Unassembled WGS sequence"/>
</dbReference>
<dbReference type="EMBL" id="PCYI01000029">
    <property type="protein sequence ID" value="PIR44478.1"/>
    <property type="molecule type" value="Genomic_DNA"/>
</dbReference>
<protein>
    <submittedName>
        <fullName evidence="3">Uncharacterized protein</fullName>
    </submittedName>
</protein>
<evidence type="ECO:0000256" key="1">
    <source>
        <dbReference type="SAM" id="MobiDB-lite"/>
    </source>
</evidence>
<feature type="transmembrane region" description="Helical" evidence="2">
    <location>
        <begin position="48"/>
        <end position="68"/>
    </location>
</feature>
<keyword evidence="2" id="KW-0472">Membrane</keyword>
<sequence length="325" mass="35226">MHQKPTNHHEHHHNKEPREVATETGATKPAQEQMKPLLSEVRVSRQSFVALLLAVALLSSLVTARAFGHYPLNVDNKSFVVARPGQGMSVSIPWAEMGAALVREGVIDESKWQELYQARGGLTTDEQALLTANAPAEVIMDAKNASYFLNLLWAVGLGNAHEALAEGSMQDERYGGAGNFASTGGWTLARGDTMQHYGAHRMIPLTPEEAERVTRVSQDIYRPCCNNATHFPDCNHGMAMLGLMELMASKGATDEELYQAALSANSLWFREQYQTITAFVESRGLQVSQIPAKELVGQNFASASAFQAINKEINQGGGGGASCAA</sequence>
<evidence type="ECO:0000256" key="2">
    <source>
        <dbReference type="SAM" id="Phobius"/>
    </source>
</evidence>
<evidence type="ECO:0000313" key="4">
    <source>
        <dbReference type="Proteomes" id="UP000228767"/>
    </source>
</evidence>
<accession>A0A2H0RD88</accession>
<evidence type="ECO:0000313" key="3">
    <source>
        <dbReference type="EMBL" id="PIR44478.1"/>
    </source>
</evidence>
<name>A0A2H0RD88_9BACT</name>
<organism evidence="3 4">
    <name type="scientific">Candidatus Vogelbacteria bacterium CG10_big_fil_rev_8_21_14_0_10_51_16</name>
    <dbReference type="NCBI Taxonomy" id="1975045"/>
    <lineage>
        <taxon>Bacteria</taxon>
        <taxon>Candidatus Vogeliibacteriota</taxon>
    </lineage>
</organism>
<comment type="caution">
    <text evidence="3">The sequence shown here is derived from an EMBL/GenBank/DDBJ whole genome shotgun (WGS) entry which is preliminary data.</text>
</comment>
<feature type="region of interest" description="Disordered" evidence="1">
    <location>
        <begin position="1"/>
        <end position="33"/>
    </location>
</feature>
<feature type="compositionally biased region" description="Basic residues" evidence="1">
    <location>
        <begin position="1"/>
        <end position="15"/>
    </location>
</feature>